<dbReference type="PANTHER" id="PTHR37816:SF2">
    <property type="entry name" value="DNA TOPOLOGY MODULATION PROTEIN FLAR-RELATED PROTEIN"/>
    <property type="match status" value="1"/>
</dbReference>
<sequence>MQILITGASGSGTSTLGAALAEALQGRHVDGDDCYWLPTTPPFLSKRPAHERAEMVCRALQAPGPIVMSGSVVGWGHDIEDAFDLIVFLTLPTALRVERLRQREIERFGHADPAFLAWAAQYEQGPPEGRSLAKHLAWLAQRSCPVLHLDGDLSVAQRLSNVLQWLNSRTQPQGSQQLRIDLPATLDDSHPSAR</sequence>
<accession>A0ABS5DW97</accession>
<protein>
    <submittedName>
        <fullName evidence="1">AAA family ATPase</fullName>
    </submittedName>
</protein>
<dbReference type="InterPro" id="IPR027417">
    <property type="entry name" value="P-loop_NTPase"/>
</dbReference>
<dbReference type="Pfam" id="PF13238">
    <property type="entry name" value="AAA_18"/>
    <property type="match status" value="1"/>
</dbReference>
<dbReference type="SUPFAM" id="SSF52540">
    <property type="entry name" value="P-loop containing nucleoside triphosphate hydrolases"/>
    <property type="match status" value="1"/>
</dbReference>
<evidence type="ECO:0000313" key="2">
    <source>
        <dbReference type="Proteomes" id="UP000672097"/>
    </source>
</evidence>
<dbReference type="NCBIfam" id="NF004861">
    <property type="entry name" value="PRK06217.1"/>
    <property type="match status" value="1"/>
</dbReference>
<comment type="caution">
    <text evidence="1">The sequence shown here is derived from an EMBL/GenBank/DDBJ whole genome shotgun (WGS) entry which is preliminary data.</text>
</comment>
<dbReference type="PANTHER" id="PTHR37816">
    <property type="entry name" value="YALI0E33011P"/>
    <property type="match status" value="1"/>
</dbReference>
<dbReference type="InterPro" id="IPR052922">
    <property type="entry name" value="Cytidylate_Kinase-2"/>
</dbReference>
<evidence type="ECO:0000313" key="1">
    <source>
        <dbReference type="EMBL" id="MBQ0935420.1"/>
    </source>
</evidence>
<dbReference type="Gene3D" id="3.40.50.300">
    <property type="entry name" value="P-loop containing nucleotide triphosphate hydrolases"/>
    <property type="match status" value="1"/>
</dbReference>
<dbReference type="RefSeq" id="WP_210808359.1">
    <property type="nucleotide sequence ID" value="NZ_JAGQDG010000003.1"/>
</dbReference>
<organism evidence="1 2">
    <name type="scientific">Ideonella paludis</name>
    <dbReference type="NCBI Taxonomy" id="1233411"/>
    <lineage>
        <taxon>Bacteria</taxon>
        <taxon>Pseudomonadati</taxon>
        <taxon>Pseudomonadota</taxon>
        <taxon>Betaproteobacteria</taxon>
        <taxon>Burkholderiales</taxon>
        <taxon>Sphaerotilaceae</taxon>
        <taxon>Ideonella</taxon>
    </lineage>
</organism>
<dbReference type="Proteomes" id="UP000672097">
    <property type="component" value="Unassembled WGS sequence"/>
</dbReference>
<proteinExistence type="predicted"/>
<keyword evidence="2" id="KW-1185">Reference proteome</keyword>
<reference evidence="1 2" key="1">
    <citation type="submission" date="2021-04" db="EMBL/GenBank/DDBJ databases">
        <title>The genome sequence of type strain Ideonella paludis KCTC 32238.</title>
        <authorList>
            <person name="Liu Y."/>
        </authorList>
    </citation>
    <scope>NUCLEOTIDE SEQUENCE [LARGE SCALE GENOMIC DNA]</scope>
    <source>
        <strain evidence="1 2">KCTC 32238</strain>
    </source>
</reference>
<dbReference type="EMBL" id="JAGQDG010000003">
    <property type="protein sequence ID" value="MBQ0935420.1"/>
    <property type="molecule type" value="Genomic_DNA"/>
</dbReference>
<gene>
    <name evidence="1" type="ORF">KAK11_08785</name>
</gene>
<name>A0ABS5DW97_9BURK</name>